<feature type="domain" description="GGDEF" evidence="2">
    <location>
        <begin position="169"/>
        <end position="291"/>
    </location>
</feature>
<evidence type="ECO:0000259" key="1">
    <source>
        <dbReference type="PROSITE" id="PS50113"/>
    </source>
</evidence>
<dbReference type="InterPro" id="IPR000014">
    <property type="entry name" value="PAS"/>
</dbReference>
<dbReference type="InterPro" id="IPR043128">
    <property type="entry name" value="Rev_trsase/Diguanyl_cyclase"/>
</dbReference>
<evidence type="ECO:0000259" key="2">
    <source>
        <dbReference type="PROSITE" id="PS50887"/>
    </source>
</evidence>
<dbReference type="InterPro" id="IPR029787">
    <property type="entry name" value="Nucleotide_cyclase"/>
</dbReference>
<dbReference type="NCBIfam" id="TIGR00254">
    <property type="entry name" value="GGDEF"/>
    <property type="match status" value="1"/>
</dbReference>
<dbReference type="SMART" id="SM00267">
    <property type="entry name" value="GGDEF"/>
    <property type="match status" value="1"/>
</dbReference>
<feature type="domain" description="PAC" evidence="1">
    <location>
        <begin position="83"/>
        <end position="137"/>
    </location>
</feature>
<dbReference type="CDD" id="cd01949">
    <property type="entry name" value="GGDEF"/>
    <property type="match status" value="1"/>
</dbReference>
<dbReference type="SUPFAM" id="SSF55785">
    <property type="entry name" value="PYP-like sensor domain (PAS domain)"/>
    <property type="match status" value="1"/>
</dbReference>
<dbReference type="Gene3D" id="3.30.450.20">
    <property type="entry name" value="PAS domain"/>
    <property type="match status" value="1"/>
</dbReference>
<proteinExistence type="predicted"/>
<dbReference type="EMBL" id="JADWVN010000026">
    <property type="protein sequence ID" value="MBL7527712.1"/>
    <property type="molecule type" value="Genomic_DNA"/>
</dbReference>
<name>A0ABS1WED3_9GAMM</name>
<dbReference type="InterPro" id="IPR035965">
    <property type="entry name" value="PAS-like_dom_sf"/>
</dbReference>
<reference evidence="3 4" key="1">
    <citation type="submission" date="2020-12" db="EMBL/GenBank/DDBJ databases">
        <title>WGS of Legionella: environmental sample.</title>
        <authorList>
            <person name="Cristino S."/>
            <person name="Girolamini L."/>
            <person name="Salaris S."/>
            <person name="Pascale M.R."/>
            <person name="Mazzotta M."/>
            <person name="Orsini M."/>
            <person name="Grottola A."/>
        </authorList>
    </citation>
    <scope>NUCLEOTIDE SEQUENCE [LARGE SCALE GENOMIC DNA]</scope>
    <source>
        <strain evidence="3 4">30cs62</strain>
    </source>
</reference>
<dbReference type="PANTHER" id="PTHR46663">
    <property type="entry name" value="DIGUANYLATE CYCLASE DGCT-RELATED"/>
    <property type="match status" value="1"/>
</dbReference>
<dbReference type="Pfam" id="PF00990">
    <property type="entry name" value="GGDEF"/>
    <property type="match status" value="1"/>
</dbReference>
<evidence type="ECO:0000313" key="4">
    <source>
        <dbReference type="Proteomes" id="UP000809910"/>
    </source>
</evidence>
<accession>A0ABS1WED3</accession>
<organism evidence="3 4">
    <name type="scientific">Legionella bononiensis</name>
    <dbReference type="NCBI Taxonomy" id="2793102"/>
    <lineage>
        <taxon>Bacteria</taxon>
        <taxon>Pseudomonadati</taxon>
        <taxon>Pseudomonadota</taxon>
        <taxon>Gammaproteobacteria</taxon>
        <taxon>Legionellales</taxon>
        <taxon>Legionellaceae</taxon>
        <taxon>Legionella</taxon>
    </lineage>
</organism>
<dbReference type="InterPro" id="IPR000700">
    <property type="entry name" value="PAS-assoc_C"/>
</dbReference>
<dbReference type="PROSITE" id="PS50887">
    <property type="entry name" value="GGDEF"/>
    <property type="match status" value="1"/>
</dbReference>
<keyword evidence="4" id="KW-1185">Reference proteome</keyword>
<sequence>MVMDIEAAKIKLINKTNDMVIITRPDPIDAPYGPEIVWVNEAFLNVTKYKLNEVVGKTPRILQGEKTCKETLLQIKNAIKKKKDINVDLLNYDKHGCPYWINFSIIYIYDDQGKLSYLGAIERDITHIKNLNLQLSEKVVTDPLTQVFNREIFYVSGSEVLEHFKLYNETVGLLFFDIDNFKSFNDTYGHIAGDKLLKFVAETAQQLVRQMDKVFRYGGDEFAIIFSGINKESLQKKAEELIAALAKQQISISVGGTLSKHSDNTIEELVERADVGLYEIKRAHKGGICIV</sequence>
<protein>
    <submittedName>
        <fullName evidence="3">Diguanylate cyclase</fullName>
    </submittedName>
</protein>
<gene>
    <name evidence="3" type="ORF">I5282_14190</name>
</gene>
<dbReference type="SUPFAM" id="SSF55073">
    <property type="entry name" value="Nucleotide cyclase"/>
    <property type="match status" value="1"/>
</dbReference>
<dbReference type="PANTHER" id="PTHR46663:SF3">
    <property type="entry name" value="SLL0267 PROTEIN"/>
    <property type="match status" value="1"/>
</dbReference>
<dbReference type="CDD" id="cd00130">
    <property type="entry name" value="PAS"/>
    <property type="match status" value="1"/>
</dbReference>
<comment type="caution">
    <text evidence="3">The sequence shown here is derived from an EMBL/GenBank/DDBJ whole genome shotgun (WGS) entry which is preliminary data.</text>
</comment>
<dbReference type="Proteomes" id="UP000809910">
    <property type="component" value="Unassembled WGS sequence"/>
</dbReference>
<evidence type="ECO:0000313" key="3">
    <source>
        <dbReference type="EMBL" id="MBL7527712.1"/>
    </source>
</evidence>
<dbReference type="NCBIfam" id="TIGR00229">
    <property type="entry name" value="sensory_box"/>
    <property type="match status" value="1"/>
</dbReference>
<dbReference type="Pfam" id="PF13426">
    <property type="entry name" value="PAS_9"/>
    <property type="match status" value="1"/>
</dbReference>
<dbReference type="InterPro" id="IPR052163">
    <property type="entry name" value="DGC-Regulatory_Protein"/>
</dbReference>
<dbReference type="InterPro" id="IPR000160">
    <property type="entry name" value="GGDEF_dom"/>
</dbReference>
<dbReference type="PROSITE" id="PS50113">
    <property type="entry name" value="PAC"/>
    <property type="match status" value="1"/>
</dbReference>
<dbReference type="Gene3D" id="3.30.70.270">
    <property type="match status" value="1"/>
</dbReference>